<dbReference type="InterPro" id="IPR041413">
    <property type="entry name" value="MLTR_LBD"/>
</dbReference>
<dbReference type="KEGG" id="mpof:MPOR_30530"/>
<dbReference type="Gene3D" id="3.30.450.180">
    <property type="match status" value="1"/>
</dbReference>
<dbReference type="RefSeq" id="WP_163675078.1">
    <property type="nucleotide sequence ID" value="NZ_AP022570.1"/>
</dbReference>
<evidence type="ECO:0000313" key="2">
    <source>
        <dbReference type="EMBL" id="BBX52027.1"/>
    </source>
</evidence>
<dbReference type="SMART" id="SM00530">
    <property type="entry name" value="HTH_XRE"/>
    <property type="match status" value="1"/>
</dbReference>
<dbReference type="Gene3D" id="1.10.260.40">
    <property type="entry name" value="lambda repressor-like DNA-binding domains"/>
    <property type="match status" value="1"/>
</dbReference>
<accession>A0A6N4VEG6</accession>
<sequence>MAGQSDSRAELAAFLRARRTAMSRDLHGLPALPRDRTTGLRREEVSALCGVSVTWYTWLEQARPITPSRQVLDAIATALRLSGPEHQYLLSLAGYAPSPHLHAGTVEPAPAHIQRLLDELTGRPAYALAADWSIVAWNRAYAALYPNVATVDAADRNLLWLVFTDPAVRELVDDWEITSRRFLAEFRAEAGNRLGDPAIVALVDRLRTESPEFCSGWDGHPVAGFESRERVFHRRGAGRLRLEHHQLRPSDRPDLQLVVYTPLDETTRALLQEQ</sequence>
<dbReference type="InterPro" id="IPR001387">
    <property type="entry name" value="Cro/C1-type_HTH"/>
</dbReference>
<dbReference type="EMBL" id="AP022570">
    <property type="protein sequence ID" value="BBX52027.1"/>
    <property type="molecule type" value="Genomic_DNA"/>
</dbReference>
<dbReference type="InterPro" id="IPR010982">
    <property type="entry name" value="Lambda_DNA-bd_dom_sf"/>
</dbReference>
<dbReference type="Proteomes" id="UP000466785">
    <property type="component" value="Chromosome"/>
</dbReference>
<dbReference type="SUPFAM" id="SSF47413">
    <property type="entry name" value="lambda repressor-like DNA-binding domains"/>
    <property type="match status" value="1"/>
</dbReference>
<dbReference type="GO" id="GO:0003677">
    <property type="term" value="F:DNA binding"/>
    <property type="evidence" value="ECO:0007669"/>
    <property type="project" value="InterPro"/>
</dbReference>
<reference evidence="2 3" key="1">
    <citation type="journal article" date="2019" name="Emerg. Microbes Infect.">
        <title>Comprehensive subspecies identification of 175 nontuberculous mycobacteria species based on 7547 genomic profiles.</title>
        <authorList>
            <person name="Matsumoto Y."/>
            <person name="Kinjo T."/>
            <person name="Motooka D."/>
            <person name="Nabeya D."/>
            <person name="Jung N."/>
            <person name="Uechi K."/>
            <person name="Horii T."/>
            <person name="Iida T."/>
            <person name="Fujita J."/>
            <person name="Nakamura S."/>
        </authorList>
    </citation>
    <scope>NUCLEOTIDE SEQUENCE [LARGE SCALE GENOMIC DNA]</scope>
    <source>
        <strain evidence="2 3">JCM 12603</strain>
    </source>
</reference>
<dbReference type="PANTHER" id="PTHR35010:SF2">
    <property type="entry name" value="BLL4672 PROTEIN"/>
    <property type="match status" value="1"/>
</dbReference>
<dbReference type="AlphaFoldDB" id="A0A6N4VEG6"/>
<dbReference type="Pfam" id="PF17765">
    <property type="entry name" value="MLTR_LBD"/>
    <property type="match status" value="1"/>
</dbReference>
<organism evidence="2 3">
    <name type="scientific">Mycolicibacterium poriferae</name>
    <dbReference type="NCBI Taxonomy" id="39694"/>
    <lineage>
        <taxon>Bacteria</taxon>
        <taxon>Bacillati</taxon>
        <taxon>Actinomycetota</taxon>
        <taxon>Actinomycetes</taxon>
        <taxon>Mycobacteriales</taxon>
        <taxon>Mycobacteriaceae</taxon>
        <taxon>Mycolicibacterium</taxon>
    </lineage>
</organism>
<evidence type="ECO:0000259" key="1">
    <source>
        <dbReference type="SMART" id="SM00530"/>
    </source>
</evidence>
<evidence type="ECO:0000313" key="3">
    <source>
        <dbReference type="Proteomes" id="UP000466785"/>
    </source>
</evidence>
<keyword evidence="3" id="KW-1185">Reference proteome</keyword>
<feature type="domain" description="HTH cro/C1-type" evidence="1">
    <location>
        <begin position="14"/>
        <end position="86"/>
    </location>
</feature>
<gene>
    <name evidence="2" type="ORF">MPOR_30530</name>
</gene>
<proteinExistence type="predicted"/>
<name>A0A6N4VEG6_9MYCO</name>
<dbReference type="Pfam" id="PF13560">
    <property type="entry name" value="HTH_31"/>
    <property type="match status" value="1"/>
</dbReference>
<protein>
    <submittedName>
        <fullName evidence="2">Transcriptional regulator</fullName>
    </submittedName>
</protein>
<dbReference type="PANTHER" id="PTHR35010">
    <property type="entry name" value="BLL4672 PROTEIN-RELATED"/>
    <property type="match status" value="1"/>
</dbReference>